<evidence type="ECO:0000313" key="2">
    <source>
        <dbReference type="EMBL" id="SCM08019.1"/>
    </source>
</evidence>
<evidence type="ECO:0000259" key="1">
    <source>
        <dbReference type="PROSITE" id="PS50943"/>
    </source>
</evidence>
<dbReference type="RefSeq" id="WP_087099674.1">
    <property type="nucleotide sequence ID" value="NZ_CP066183.1"/>
</dbReference>
<evidence type="ECO:0000313" key="3">
    <source>
        <dbReference type="Proteomes" id="UP000242164"/>
    </source>
</evidence>
<dbReference type="SMART" id="SM00530">
    <property type="entry name" value="HTH_XRE"/>
    <property type="match status" value="1"/>
</dbReference>
<dbReference type="CDD" id="cd00093">
    <property type="entry name" value="HTH_XRE"/>
    <property type="match status" value="1"/>
</dbReference>
<proteinExistence type="predicted"/>
<comment type="caution">
    <text evidence="2">The sequence shown here is derived from an EMBL/GenBank/DDBJ whole genome shotgun (WGS) entry which is preliminary data.</text>
</comment>
<accession>A0AAX2CNK1</accession>
<reference evidence="2 3" key="1">
    <citation type="submission" date="2016-08" db="EMBL/GenBank/DDBJ databases">
        <authorList>
            <person name="Loux V."/>
            <person name="Rue O."/>
        </authorList>
    </citation>
    <scope>NUCLEOTIDE SEQUENCE [LARGE SCALE GENOMIC DNA]</scope>
    <source>
        <strain evidence="2 3">AFSSA_08CEB44bac</strain>
    </source>
</reference>
<dbReference type="Pfam" id="PF01381">
    <property type="entry name" value="HTH_3"/>
    <property type="match status" value="1"/>
</dbReference>
<feature type="domain" description="HTH cro/C1-type" evidence="1">
    <location>
        <begin position="22"/>
        <end position="65"/>
    </location>
</feature>
<dbReference type="Proteomes" id="UP000242164">
    <property type="component" value="Unassembled WGS sequence"/>
</dbReference>
<dbReference type="AlphaFoldDB" id="A0AAX2CNK1"/>
<dbReference type="SUPFAM" id="SSF47413">
    <property type="entry name" value="lambda repressor-like DNA-binding domains"/>
    <property type="match status" value="1"/>
</dbReference>
<dbReference type="InterPro" id="IPR010982">
    <property type="entry name" value="Lambda_DNA-bd_dom_sf"/>
</dbReference>
<sequence length="69" mass="8033">MENKQKQFRVKVQTALVLKETTLTELAKRMGISVSYLSDIVRGHREGKKYKAKIAELLDFTYEEKKEVS</sequence>
<organism evidence="2 3">
    <name type="scientific">Bacillus cytotoxicus</name>
    <dbReference type="NCBI Taxonomy" id="580165"/>
    <lineage>
        <taxon>Bacteria</taxon>
        <taxon>Bacillati</taxon>
        <taxon>Bacillota</taxon>
        <taxon>Bacilli</taxon>
        <taxon>Bacillales</taxon>
        <taxon>Bacillaceae</taxon>
        <taxon>Bacillus</taxon>
        <taxon>Bacillus cereus group</taxon>
    </lineage>
</organism>
<name>A0AAX2CNK1_9BACI</name>
<protein>
    <recommendedName>
        <fullName evidence="1">HTH cro/C1-type domain-containing protein</fullName>
    </recommendedName>
</protein>
<dbReference type="EMBL" id="FMIK01000065">
    <property type="protein sequence ID" value="SCM08019.1"/>
    <property type="molecule type" value="Genomic_DNA"/>
</dbReference>
<dbReference type="Gene3D" id="1.10.260.40">
    <property type="entry name" value="lambda repressor-like DNA-binding domains"/>
    <property type="match status" value="1"/>
</dbReference>
<dbReference type="PROSITE" id="PS50943">
    <property type="entry name" value="HTH_CROC1"/>
    <property type="match status" value="1"/>
</dbReference>
<dbReference type="GO" id="GO:0003677">
    <property type="term" value="F:DNA binding"/>
    <property type="evidence" value="ECO:0007669"/>
    <property type="project" value="InterPro"/>
</dbReference>
<dbReference type="InterPro" id="IPR001387">
    <property type="entry name" value="Cro/C1-type_HTH"/>
</dbReference>
<gene>
    <name evidence="2" type="ORF">BCB44BAC_04516</name>
</gene>